<gene>
    <name evidence="3" type="ORF">PG991_016030</name>
</gene>
<sequence length="683" mass="76571">MQTNSAIYLGFWTNWSKGSAVLGLTLTMTRENGNFLIAFTALFVPFVASRFWKIFAIVFHQRYSTSNSRDAIGSRDDIYRQRQIALRNSSSPESALTSFVGLMWTWRHAAKRSWLRLLPVTLFVFCSIVTFTVAGGFSSQISSAGDVLLKGDNCQIPNTNMWSGDVSLADLLRSYLARFSNNIANYAKNCYSDQGSGLLECSKFVTRALPTASTDYEAPCPFASGICRRNNSNIRLDTGQLHSNTLFGMNARQEDTFTWRYVLQCAPLETKGRTRNIISDNHTFTAYNYGPMFTGSFDEVNYTYVVPDLETHDHYFSRRQGNFINESSSFYPDSSVDEHNGDVSLMFLSGNGVLFAPPTKDDWYRATVPDRKVSYMGGPGQQNLYRPDEAASPLGCLEQFQWCRDPDLGQCGTLDSASNAIYSAAPWFDLTSEDLDNHFANATGRLIPQTRLGSLLMWASMTLDMVNSVTMLVETLGAAILASQTSLGQGFIVNVPKNQWQLDVTQWWYTMLAGIQTSFVNTAQGGMDSISPPHTFKPATADEWDFCRNQKIRSTQYASFSVLGLVITYLLGALVIILSFIIEPILDHLQRHGRYSKEAYLEWEQDSAIQLYVQNQSDRRRLSHRDESMPIKQTDDILNPSDDIPDPKHPMLISTIDHSTSQGSEAENAIQAPSEQKIPQESS</sequence>
<protein>
    <submittedName>
        <fullName evidence="3">Cytochrome p450 protein</fullName>
    </submittedName>
</protein>
<feature type="transmembrane region" description="Helical" evidence="2">
    <location>
        <begin position="35"/>
        <end position="59"/>
    </location>
</feature>
<keyword evidence="4" id="KW-1185">Reference proteome</keyword>
<dbReference type="EMBL" id="JAQQWI010000024">
    <property type="protein sequence ID" value="KAK7994442.1"/>
    <property type="molecule type" value="Genomic_DNA"/>
</dbReference>
<dbReference type="Proteomes" id="UP001396898">
    <property type="component" value="Unassembled WGS sequence"/>
</dbReference>
<evidence type="ECO:0000313" key="3">
    <source>
        <dbReference type="EMBL" id="KAK7994442.1"/>
    </source>
</evidence>
<evidence type="ECO:0000256" key="2">
    <source>
        <dbReference type="SAM" id="Phobius"/>
    </source>
</evidence>
<comment type="caution">
    <text evidence="3">The sequence shown here is derived from an EMBL/GenBank/DDBJ whole genome shotgun (WGS) entry which is preliminary data.</text>
</comment>
<keyword evidence="2" id="KW-0472">Membrane</keyword>
<feature type="compositionally biased region" description="Basic and acidic residues" evidence="1">
    <location>
        <begin position="619"/>
        <end position="635"/>
    </location>
</feature>
<name>A0ABR1R0E4_9PEZI</name>
<proteinExistence type="predicted"/>
<keyword evidence="2" id="KW-1133">Transmembrane helix</keyword>
<evidence type="ECO:0000256" key="1">
    <source>
        <dbReference type="SAM" id="MobiDB-lite"/>
    </source>
</evidence>
<evidence type="ECO:0000313" key="4">
    <source>
        <dbReference type="Proteomes" id="UP001396898"/>
    </source>
</evidence>
<accession>A0ABR1R0E4</accession>
<feature type="transmembrane region" description="Helical" evidence="2">
    <location>
        <begin position="117"/>
        <end position="137"/>
    </location>
</feature>
<feature type="transmembrane region" description="Helical" evidence="2">
    <location>
        <begin position="557"/>
        <end position="582"/>
    </location>
</feature>
<feature type="region of interest" description="Disordered" evidence="1">
    <location>
        <begin position="619"/>
        <end position="683"/>
    </location>
</feature>
<feature type="compositionally biased region" description="Polar residues" evidence="1">
    <location>
        <begin position="656"/>
        <end position="683"/>
    </location>
</feature>
<keyword evidence="2" id="KW-0812">Transmembrane</keyword>
<organism evidence="3 4">
    <name type="scientific">Apiospora marii</name>
    <dbReference type="NCBI Taxonomy" id="335849"/>
    <lineage>
        <taxon>Eukaryota</taxon>
        <taxon>Fungi</taxon>
        <taxon>Dikarya</taxon>
        <taxon>Ascomycota</taxon>
        <taxon>Pezizomycotina</taxon>
        <taxon>Sordariomycetes</taxon>
        <taxon>Xylariomycetidae</taxon>
        <taxon>Amphisphaeriales</taxon>
        <taxon>Apiosporaceae</taxon>
        <taxon>Apiospora</taxon>
    </lineage>
</organism>
<reference evidence="3 4" key="1">
    <citation type="submission" date="2023-01" db="EMBL/GenBank/DDBJ databases">
        <title>Analysis of 21 Apiospora genomes using comparative genomics revels a genus with tremendous synthesis potential of carbohydrate active enzymes and secondary metabolites.</title>
        <authorList>
            <person name="Sorensen T."/>
        </authorList>
    </citation>
    <scope>NUCLEOTIDE SEQUENCE [LARGE SCALE GENOMIC DNA]</scope>
    <source>
        <strain evidence="3 4">CBS 20057</strain>
    </source>
</reference>